<dbReference type="AlphaFoldDB" id="A0A1Y2GVN3"/>
<dbReference type="Gene3D" id="2.30.30.100">
    <property type="match status" value="1"/>
</dbReference>
<reference evidence="1 2" key="1">
    <citation type="submission" date="2016-07" db="EMBL/GenBank/DDBJ databases">
        <title>Pervasive Adenine N6-methylation of Active Genes in Fungi.</title>
        <authorList>
            <consortium name="DOE Joint Genome Institute"/>
            <person name="Mondo S.J."/>
            <person name="Dannebaum R.O."/>
            <person name="Kuo R.C."/>
            <person name="Labutti K."/>
            <person name="Haridas S."/>
            <person name="Kuo A."/>
            <person name="Salamov A."/>
            <person name="Ahrendt S.R."/>
            <person name="Lipzen A."/>
            <person name="Sullivan W."/>
            <person name="Andreopoulos W.B."/>
            <person name="Clum A."/>
            <person name="Lindquist E."/>
            <person name="Daum C."/>
            <person name="Ramamoorthy G.K."/>
            <person name="Gryganskyi A."/>
            <person name="Culley D."/>
            <person name="Magnuson J.K."/>
            <person name="James T.Y."/>
            <person name="O'Malley M.A."/>
            <person name="Stajich J.E."/>
            <person name="Spatafora J.W."/>
            <person name="Visel A."/>
            <person name="Grigoriev I.V."/>
        </authorList>
    </citation>
    <scope>NUCLEOTIDE SEQUENCE [LARGE SCALE GENOMIC DNA]</scope>
    <source>
        <strain evidence="1 2">NRRL 3116</strain>
    </source>
</reference>
<dbReference type="Proteomes" id="UP000193648">
    <property type="component" value="Unassembled WGS sequence"/>
</dbReference>
<comment type="caution">
    <text evidence="1">The sequence shown here is derived from an EMBL/GenBank/DDBJ whole genome shotgun (WGS) entry which is preliminary data.</text>
</comment>
<evidence type="ECO:0000313" key="2">
    <source>
        <dbReference type="Proteomes" id="UP000193648"/>
    </source>
</evidence>
<name>A0A1Y2GVN3_9FUNG</name>
<dbReference type="RefSeq" id="XP_021883318.1">
    <property type="nucleotide sequence ID" value="XM_022029909.1"/>
</dbReference>
<evidence type="ECO:0000313" key="1">
    <source>
        <dbReference type="EMBL" id="ORZ22764.1"/>
    </source>
</evidence>
<dbReference type="OrthoDB" id="70763at2759"/>
<proteinExistence type="predicted"/>
<sequence length="84" mass="9230">MDDITDQEIAINLRKRALLFWLAAAKGASPCTVIIPDSKPVCGTFVAMDSHEQRVRINALQTPIGTYDRVVLRGSDVDALELSM</sequence>
<protein>
    <submittedName>
        <fullName evidence="1">Uncharacterized protein</fullName>
    </submittedName>
</protein>
<dbReference type="InterPro" id="IPR020338">
    <property type="entry name" value="SMN_gemin7"/>
</dbReference>
<keyword evidence="2" id="KW-1185">Reference proteome</keyword>
<dbReference type="InParanoid" id="A0A1Y2GVN3"/>
<dbReference type="Pfam" id="PF11095">
    <property type="entry name" value="Gemin7"/>
    <property type="match status" value="1"/>
</dbReference>
<dbReference type="GeneID" id="33571752"/>
<accession>A0A1Y2GVN3</accession>
<gene>
    <name evidence="1" type="ORF">BCR41DRAFT_420531</name>
</gene>
<organism evidence="1 2">
    <name type="scientific">Lobosporangium transversale</name>
    <dbReference type="NCBI Taxonomy" id="64571"/>
    <lineage>
        <taxon>Eukaryota</taxon>
        <taxon>Fungi</taxon>
        <taxon>Fungi incertae sedis</taxon>
        <taxon>Mucoromycota</taxon>
        <taxon>Mortierellomycotina</taxon>
        <taxon>Mortierellomycetes</taxon>
        <taxon>Mortierellales</taxon>
        <taxon>Mortierellaceae</taxon>
        <taxon>Lobosporangium</taxon>
    </lineage>
</organism>
<dbReference type="GO" id="GO:0034719">
    <property type="term" value="C:SMN-Sm protein complex"/>
    <property type="evidence" value="ECO:0007669"/>
    <property type="project" value="InterPro"/>
</dbReference>
<dbReference type="EMBL" id="MCFF01000010">
    <property type="protein sequence ID" value="ORZ22764.1"/>
    <property type="molecule type" value="Genomic_DNA"/>
</dbReference>